<accession>A0AAJ1F9N3</accession>
<dbReference type="EMBL" id="JAKUDL010000001">
    <property type="protein sequence ID" value="MCH4293330.1"/>
    <property type="molecule type" value="Genomic_DNA"/>
</dbReference>
<reference evidence="1 2" key="1">
    <citation type="submission" date="2022-02" db="EMBL/GenBank/DDBJ databases">
        <title>The genome sequence of Shewanella sp. 3B26.</title>
        <authorList>
            <person name="Du J."/>
        </authorList>
    </citation>
    <scope>NUCLEOTIDE SEQUENCE [LARGE SCALE GENOMIC DNA]</scope>
    <source>
        <strain evidence="1 2">3B26</strain>
    </source>
</reference>
<name>A0AAJ1F9N3_9GAMM</name>
<gene>
    <name evidence="1" type="ORF">MJ923_03285</name>
</gene>
<protein>
    <submittedName>
        <fullName evidence="1">SapC family protein</fullName>
    </submittedName>
</protein>
<organism evidence="1 2">
    <name type="scientific">Shewanella zhuhaiensis</name>
    <dbReference type="NCBI Taxonomy" id="2919576"/>
    <lineage>
        <taxon>Bacteria</taxon>
        <taxon>Pseudomonadati</taxon>
        <taxon>Pseudomonadota</taxon>
        <taxon>Gammaproteobacteria</taxon>
        <taxon>Alteromonadales</taxon>
        <taxon>Shewanellaceae</taxon>
        <taxon>Shewanella</taxon>
    </lineage>
</organism>
<evidence type="ECO:0000313" key="2">
    <source>
        <dbReference type="Proteomes" id="UP001297581"/>
    </source>
</evidence>
<dbReference type="Pfam" id="PF07277">
    <property type="entry name" value="SapC"/>
    <property type="match status" value="1"/>
</dbReference>
<dbReference type="Proteomes" id="UP001297581">
    <property type="component" value="Unassembled WGS sequence"/>
</dbReference>
<dbReference type="AlphaFoldDB" id="A0AAJ1F9N3"/>
<evidence type="ECO:0000313" key="1">
    <source>
        <dbReference type="EMBL" id="MCH4293330.1"/>
    </source>
</evidence>
<sequence>MNNQVVMLDPTKHADLKAKKADFSFAADQHLIPLAIHEVGFAAIDAPVIFVKNAETGEFQIVSMLGLKPGENLMVKDGKWQGQYYPYVVRDYPFTPILHPEHQDKLWIGVREDASVLGTDEGVALFAEGKETEFMTARKEEVLKHFEAAQLTKELLKVLVEKELLVAQTLTVNVGEEQRNINGIYLIDEQKLNGLSDEAFLELRKRGLLAPIYSHLTSLSQASRLAKLELLKNKGE</sequence>
<keyword evidence="2" id="KW-1185">Reference proteome</keyword>
<dbReference type="InterPro" id="IPR010836">
    <property type="entry name" value="SapC"/>
</dbReference>
<comment type="caution">
    <text evidence="1">The sequence shown here is derived from an EMBL/GenBank/DDBJ whole genome shotgun (WGS) entry which is preliminary data.</text>
</comment>
<dbReference type="RefSeq" id="WP_240589887.1">
    <property type="nucleotide sequence ID" value="NZ_JAKUDL010000001.1"/>
</dbReference>
<proteinExistence type="predicted"/>